<accession>A0ABR2JTY7</accession>
<feature type="region of interest" description="Disordered" evidence="6">
    <location>
        <begin position="124"/>
        <end position="238"/>
    </location>
</feature>
<keyword evidence="9" id="KW-1185">Reference proteome</keyword>
<dbReference type="InterPro" id="IPR011990">
    <property type="entry name" value="TPR-like_helical_dom_sf"/>
</dbReference>
<proteinExistence type="inferred from homology"/>
<keyword evidence="4" id="KW-0464">Manganese</keyword>
<feature type="compositionally biased region" description="Polar residues" evidence="6">
    <location>
        <begin position="130"/>
        <end position="148"/>
    </location>
</feature>
<organism evidence="8 9">
    <name type="scientific">Tritrichomonas musculus</name>
    <dbReference type="NCBI Taxonomy" id="1915356"/>
    <lineage>
        <taxon>Eukaryota</taxon>
        <taxon>Metamonada</taxon>
        <taxon>Parabasalia</taxon>
        <taxon>Tritrichomonadida</taxon>
        <taxon>Tritrichomonadidae</taxon>
        <taxon>Tritrichomonas</taxon>
    </lineage>
</organism>
<dbReference type="SMART" id="SM00156">
    <property type="entry name" value="PP2Ac"/>
    <property type="match status" value="1"/>
</dbReference>
<dbReference type="InterPro" id="IPR019734">
    <property type="entry name" value="TPR_rpt"/>
</dbReference>
<protein>
    <recommendedName>
        <fullName evidence="5">Serine/threonine-protein phosphatase</fullName>
        <ecNumber evidence="5">3.1.3.16</ecNumber>
    </recommendedName>
</protein>
<comment type="caution">
    <text evidence="8">The sequence shown here is derived from an EMBL/GenBank/DDBJ whole genome shotgun (WGS) entry which is preliminary data.</text>
</comment>
<dbReference type="EC" id="3.1.3.16" evidence="5"/>
<sequence>MSSAGALRTEGNEKFRSKQYFDAYRCYCAALEKCPQRDKNQMANIYICLSKTELILEKTEESIMSATKAIEIDPTNYRGYLSRANAYLETLSMQQAYDDLLRAQELEPTDNFIKQRIEITRTNLPKDLQLPSQTTDSYSNNNEPQSTIRSRDIQLDLDSPPQNSIQTRAAPIARSNQRNQRVDTYSNPYQRTAQQKGDSYYGSRQNQRSYQDTLRPNSIPDPTPMSPTKIADSEPAPSGKYTSAYNIELMHNLMAFKRPPATEVLSMIESVESILSKEPNIVKLNIRNTTFHIVGDTHGQYQDVLRLFEEQGYPSSNNPYLFNGDFVDRGSMGVEIVIALMAWKLFDPTCIYLNRGNHETRAMNAMYGFEKECTTKYNRNVYEAFAEFFNTLPIGHIINDQILIVHGGLSDQSMTIQKVNAANRFQQPPDQGLINDILWADPMDSPGLAPSPRGITKTFGPDVTQKVLSSNRLEYLVRSHQVQENGYLVQHNRKCITVFSAPNYIGSMYNKGAICDFTFDNNGTITKGPSFITYGAQPIPRNYPPMKFSPFGGMF</sequence>
<evidence type="ECO:0000256" key="2">
    <source>
        <dbReference type="ARBA" id="ARBA00008786"/>
    </source>
</evidence>
<keyword evidence="3" id="KW-0479">Metal-binding</keyword>
<gene>
    <name evidence="8" type="ORF">M9Y10_044566</name>
</gene>
<comment type="similarity">
    <text evidence="2">Belongs to the PPP phosphatase family. PP-5 (PP-T) subfamily.</text>
</comment>
<dbReference type="InterPro" id="IPR051134">
    <property type="entry name" value="PPP_phosphatase"/>
</dbReference>
<dbReference type="PIRSF" id="PIRSF033096">
    <property type="entry name" value="PPPtase_5"/>
    <property type="match status" value="1"/>
</dbReference>
<dbReference type="PROSITE" id="PS00125">
    <property type="entry name" value="SER_THR_PHOSPHATASE"/>
    <property type="match status" value="1"/>
</dbReference>
<name>A0ABR2JTY7_9EUKA</name>
<evidence type="ECO:0000256" key="3">
    <source>
        <dbReference type="ARBA" id="ARBA00022723"/>
    </source>
</evidence>
<dbReference type="InterPro" id="IPR029052">
    <property type="entry name" value="Metallo-depent_PP-like"/>
</dbReference>
<dbReference type="SMART" id="SM00028">
    <property type="entry name" value="TPR"/>
    <property type="match status" value="3"/>
</dbReference>
<evidence type="ECO:0000256" key="1">
    <source>
        <dbReference type="ARBA" id="ARBA00001936"/>
    </source>
</evidence>
<evidence type="ECO:0000256" key="6">
    <source>
        <dbReference type="SAM" id="MobiDB-lite"/>
    </source>
</evidence>
<dbReference type="InterPro" id="IPR006186">
    <property type="entry name" value="Ser/Thr-sp_prot-phosphatase"/>
</dbReference>
<dbReference type="Gene3D" id="1.25.40.10">
    <property type="entry name" value="Tetratricopeptide repeat domain"/>
    <property type="match status" value="1"/>
</dbReference>
<evidence type="ECO:0000259" key="7">
    <source>
        <dbReference type="PROSITE" id="PS00125"/>
    </source>
</evidence>
<reference evidence="8 9" key="1">
    <citation type="submission" date="2024-04" db="EMBL/GenBank/DDBJ databases">
        <title>Tritrichomonas musculus Genome.</title>
        <authorList>
            <person name="Alves-Ferreira E."/>
            <person name="Grigg M."/>
            <person name="Lorenzi H."/>
            <person name="Galac M."/>
        </authorList>
    </citation>
    <scope>NUCLEOTIDE SEQUENCE [LARGE SCALE GENOMIC DNA]</scope>
    <source>
        <strain evidence="8 9">EAF2021</strain>
    </source>
</reference>
<comment type="cofactor">
    <cofactor evidence="1">
        <name>Mn(2+)</name>
        <dbReference type="ChEBI" id="CHEBI:29035"/>
    </cofactor>
</comment>
<evidence type="ECO:0000313" key="8">
    <source>
        <dbReference type="EMBL" id="KAK8881928.1"/>
    </source>
</evidence>
<dbReference type="SUPFAM" id="SSF48452">
    <property type="entry name" value="TPR-like"/>
    <property type="match status" value="1"/>
</dbReference>
<feature type="domain" description="Serine/threonine specific protein phosphatases" evidence="7">
    <location>
        <begin position="354"/>
        <end position="359"/>
    </location>
</feature>
<comment type="catalytic activity">
    <reaction evidence="5">
        <text>O-phospho-L-threonyl-[protein] + H2O = L-threonyl-[protein] + phosphate</text>
        <dbReference type="Rhea" id="RHEA:47004"/>
        <dbReference type="Rhea" id="RHEA-COMP:11060"/>
        <dbReference type="Rhea" id="RHEA-COMP:11605"/>
        <dbReference type="ChEBI" id="CHEBI:15377"/>
        <dbReference type="ChEBI" id="CHEBI:30013"/>
        <dbReference type="ChEBI" id="CHEBI:43474"/>
        <dbReference type="ChEBI" id="CHEBI:61977"/>
        <dbReference type="EC" id="3.1.3.16"/>
    </reaction>
</comment>
<dbReference type="SUPFAM" id="SSF56300">
    <property type="entry name" value="Metallo-dependent phosphatases"/>
    <property type="match status" value="1"/>
</dbReference>
<dbReference type="PANTHER" id="PTHR45668:SF5">
    <property type="entry name" value="SERINE_THREONINE-PROTEIN PHOSPHATASE 5"/>
    <property type="match status" value="1"/>
</dbReference>
<keyword evidence="5" id="KW-0378">Hydrolase</keyword>
<dbReference type="EMBL" id="JAPFFF010000009">
    <property type="protein sequence ID" value="KAK8881928.1"/>
    <property type="molecule type" value="Genomic_DNA"/>
</dbReference>
<dbReference type="PRINTS" id="PR00114">
    <property type="entry name" value="STPHPHTASE"/>
</dbReference>
<dbReference type="PANTHER" id="PTHR45668">
    <property type="entry name" value="SERINE/THREONINE-PROTEIN PHOSPHATASE 5-RELATED"/>
    <property type="match status" value="1"/>
</dbReference>
<dbReference type="InterPro" id="IPR004843">
    <property type="entry name" value="Calcineurin-like_PHP"/>
</dbReference>
<evidence type="ECO:0000256" key="5">
    <source>
        <dbReference type="RuleBase" id="RU004273"/>
    </source>
</evidence>
<evidence type="ECO:0000256" key="4">
    <source>
        <dbReference type="ARBA" id="ARBA00023211"/>
    </source>
</evidence>
<evidence type="ECO:0000313" key="9">
    <source>
        <dbReference type="Proteomes" id="UP001470230"/>
    </source>
</evidence>
<dbReference type="Gene3D" id="3.60.21.10">
    <property type="match status" value="1"/>
</dbReference>
<dbReference type="Pfam" id="PF00149">
    <property type="entry name" value="Metallophos"/>
    <property type="match status" value="1"/>
</dbReference>
<feature type="compositionally biased region" description="Polar residues" evidence="6">
    <location>
        <begin position="174"/>
        <end position="216"/>
    </location>
</feature>
<dbReference type="Proteomes" id="UP001470230">
    <property type="component" value="Unassembled WGS sequence"/>
</dbReference>